<keyword evidence="7" id="KW-1185">Reference proteome</keyword>
<comment type="similarity">
    <text evidence="2">Belongs to the methyl-accepting chemotaxis (MCP) protein family.</text>
</comment>
<evidence type="ECO:0000256" key="2">
    <source>
        <dbReference type="ARBA" id="ARBA00029447"/>
    </source>
</evidence>
<dbReference type="SMART" id="SM00283">
    <property type="entry name" value="MA"/>
    <property type="match status" value="1"/>
</dbReference>
<dbReference type="Gene3D" id="1.10.287.950">
    <property type="entry name" value="Methyl-accepting chemotaxis protein"/>
    <property type="match status" value="1"/>
</dbReference>
<dbReference type="PROSITE" id="PS50111">
    <property type="entry name" value="CHEMOTAXIS_TRANSDUC_2"/>
    <property type="match status" value="1"/>
</dbReference>
<dbReference type="SMART" id="SM00304">
    <property type="entry name" value="HAMP"/>
    <property type="match status" value="3"/>
</dbReference>
<evidence type="ECO:0000313" key="6">
    <source>
        <dbReference type="EMBL" id="GAK56420.1"/>
    </source>
</evidence>
<proteinExistence type="inferred from homology"/>
<dbReference type="SUPFAM" id="SSF58104">
    <property type="entry name" value="Methyl-accepting chemotaxis protein (MCP) signaling domain"/>
    <property type="match status" value="1"/>
</dbReference>
<protein>
    <submittedName>
        <fullName evidence="6">Methyl-accepting chemotaxis sensory transducer with Pas/Pac sensor</fullName>
    </submittedName>
</protein>
<dbReference type="GO" id="GO:0004888">
    <property type="term" value="F:transmembrane signaling receptor activity"/>
    <property type="evidence" value="ECO:0007669"/>
    <property type="project" value="InterPro"/>
</dbReference>
<dbReference type="Proteomes" id="UP000030661">
    <property type="component" value="Unassembled WGS sequence"/>
</dbReference>
<dbReference type="PANTHER" id="PTHR32089">
    <property type="entry name" value="METHYL-ACCEPTING CHEMOTAXIS PROTEIN MCPB"/>
    <property type="match status" value="1"/>
</dbReference>
<reference evidence="6 7" key="1">
    <citation type="journal article" date="2015" name="PeerJ">
        <title>First genomic representation of candidate bacterial phylum KSB3 points to enhanced environmental sensing as a trigger of wastewater bulking.</title>
        <authorList>
            <person name="Sekiguchi Y."/>
            <person name="Ohashi A."/>
            <person name="Parks D.H."/>
            <person name="Yamauchi T."/>
            <person name="Tyson G.W."/>
            <person name="Hugenholtz P."/>
        </authorList>
    </citation>
    <scope>NUCLEOTIDE SEQUENCE [LARGE SCALE GENOMIC DNA]</scope>
</reference>
<dbReference type="InterPro" id="IPR004090">
    <property type="entry name" value="Chemotax_Me-accpt_rcpt"/>
</dbReference>
<dbReference type="STRING" id="1499967.U27_03382"/>
<sequence length="762" mass="84143">MTLKRKIWLLIALLALFIVIAMSAAYYHLFRQYIAQQSHTQATLAFDIIFDDLQVRGQDLIEKTTSFAQSSYSSPLYLTQLYEEQYRQLAQWGIREIRKLMTYLSTIGAETVRFAELVGATEMLLYDHNNQLLAMYRNMPEKNLAGIYLSRVAHDQLLLFQTGDDWFMHLKSSDEIPKAPLPEDLVLEYQGEFPRDALVSLEIFAGLLVIQVEVPIFQKDVPQGICVVKIGLTQRDVERYTALSKTRVNIFAGTSWSIGTLPEYQHLPEEYLRRPQQLDIQNSKETVPVPIFLETTIANEAYYQGILVFGDQEQVTGGFSIFVPRAAEDLAKEKFLITVGMIMLLFGAVTAAGASFLSAIIVKPIIILTKLLEQLTRGDLGGLARQQIGDSDVTSSQRTQNELILLFRSFDLMVQYLRDMAMVAENISRGEITQEVTPRSDNDGLGQAFARMTCYLKQIASVAAAVSEGDLRQSITPQTDQDVLGQAFHHLQSLRQTMGHIMEEADQLSVLSDDLHLISSQMASGVQQSSQKVQEVSSSSEAVSENIHEIATATKQMAANVHEISHRADEVAQVVDTAVTTAKAAGSIISDLEIRSQEIGKIIKVITTITQQTNLLALNATIEAARAGESGKGFTVVASEVKQLARAITTSAEDITRKIEAIQTSSQQAAQAISAMAQHIQQIQLFIEVIVSAISEQSATTDLITHNLSEAAEGSEKVSLAIAEVATVTQHSSELAGKVRQSAETQAAVAEQLRQLINTFQI</sequence>
<evidence type="ECO:0000256" key="3">
    <source>
        <dbReference type="PROSITE-ProRule" id="PRU00284"/>
    </source>
</evidence>
<dbReference type="PROSITE" id="PS50885">
    <property type="entry name" value="HAMP"/>
    <property type="match status" value="1"/>
</dbReference>
<accession>A0A081BVR5</accession>
<dbReference type="PRINTS" id="PR00260">
    <property type="entry name" value="CHEMTRNSDUCR"/>
</dbReference>
<evidence type="ECO:0000256" key="1">
    <source>
        <dbReference type="ARBA" id="ARBA00023224"/>
    </source>
</evidence>
<organism evidence="6 7">
    <name type="scientific">Vecturithrix granuli</name>
    <dbReference type="NCBI Taxonomy" id="1499967"/>
    <lineage>
        <taxon>Bacteria</taxon>
        <taxon>Candidatus Moduliflexota</taxon>
        <taxon>Candidatus Vecturitrichia</taxon>
        <taxon>Candidatus Vecturitrichales</taxon>
        <taxon>Candidatus Vecturitrichaceae</taxon>
        <taxon>Candidatus Vecturithrix</taxon>
    </lineage>
</organism>
<gene>
    <name evidence="6" type="ORF">U27_03382</name>
</gene>
<evidence type="ECO:0000259" key="4">
    <source>
        <dbReference type="PROSITE" id="PS50111"/>
    </source>
</evidence>
<feature type="domain" description="Methyl-accepting transducer" evidence="4">
    <location>
        <begin position="504"/>
        <end position="747"/>
    </location>
</feature>
<evidence type="ECO:0000259" key="5">
    <source>
        <dbReference type="PROSITE" id="PS50885"/>
    </source>
</evidence>
<evidence type="ECO:0000313" key="7">
    <source>
        <dbReference type="Proteomes" id="UP000030661"/>
    </source>
</evidence>
<dbReference type="GO" id="GO:0007165">
    <property type="term" value="P:signal transduction"/>
    <property type="evidence" value="ECO:0007669"/>
    <property type="project" value="UniProtKB-KW"/>
</dbReference>
<dbReference type="HOGENOM" id="CLU_365901_0_0_0"/>
<keyword evidence="1 3" id="KW-0807">Transducer</keyword>
<dbReference type="GO" id="GO:0016020">
    <property type="term" value="C:membrane"/>
    <property type="evidence" value="ECO:0007669"/>
    <property type="project" value="InterPro"/>
</dbReference>
<dbReference type="InterPro" id="IPR004089">
    <property type="entry name" value="MCPsignal_dom"/>
</dbReference>
<dbReference type="AlphaFoldDB" id="A0A081BVR5"/>
<dbReference type="PANTHER" id="PTHR32089:SF112">
    <property type="entry name" value="LYSOZYME-LIKE PROTEIN-RELATED"/>
    <property type="match status" value="1"/>
</dbReference>
<dbReference type="InterPro" id="IPR003660">
    <property type="entry name" value="HAMP_dom"/>
</dbReference>
<dbReference type="Pfam" id="PF00015">
    <property type="entry name" value="MCPsignal"/>
    <property type="match status" value="1"/>
</dbReference>
<dbReference type="EMBL" id="DF820464">
    <property type="protein sequence ID" value="GAK56420.1"/>
    <property type="molecule type" value="Genomic_DNA"/>
</dbReference>
<dbReference type="Gene3D" id="6.10.340.10">
    <property type="match status" value="1"/>
</dbReference>
<name>A0A081BVR5_VECG1</name>
<dbReference type="GO" id="GO:0006935">
    <property type="term" value="P:chemotaxis"/>
    <property type="evidence" value="ECO:0007669"/>
    <property type="project" value="InterPro"/>
</dbReference>
<dbReference type="eggNOG" id="COG0840">
    <property type="taxonomic scope" value="Bacteria"/>
</dbReference>
<feature type="domain" description="HAMP" evidence="5">
    <location>
        <begin position="456"/>
        <end position="503"/>
    </location>
</feature>